<proteinExistence type="predicted"/>
<keyword evidence="1" id="KW-0472">Membrane</keyword>
<dbReference type="AlphaFoldDB" id="A0A7W8E6Q5"/>
<keyword evidence="1" id="KW-0812">Transmembrane</keyword>
<feature type="transmembrane region" description="Helical" evidence="1">
    <location>
        <begin position="32"/>
        <end position="54"/>
    </location>
</feature>
<dbReference type="EMBL" id="JACHIP010000022">
    <property type="protein sequence ID" value="MBB5060916.1"/>
    <property type="molecule type" value="Genomic_DNA"/>
</dbReference>
<evidence type="ECO:0000313" key="2">
    <source>
        <dbReference type="EMBL" id="MBB5060916.1"/>
    </source>
</evidence>
<dbReference type="Proteomes" id="UP000540989">
    <property type="component" value="Unassembled WGS sequence"/>
</dbReference>
<name>A0A7W8E6Q5_9BACT</name>
<protein>
    <submittedName>
        <fullName evidence="2">Uncharacterized protein</fullName>
    </submittedName>
</protein>
<keyword evidence="3" id="KW-1185">Reference proteome</keyword>
<comment type="caution">
    <text evidence="2">The sequence shown here is derived from an EMBL/GenBank/DDBJ whole genome shotgun (WGS) entry which is preliminary data.</text>
</comment>
<organism evidence="2 3">
    <name type="scientific">Granulicella aggregans</name>
    <dbReference type="NCBI Taxonomy" id="474949"/>
    <lineage>
        <taxon>Bacteria</taxon>
        <taxon>Pseudomonadati</taxon>
        <taxon>Acidobacteriota</taxon>
        <taxon>Terriglobia</taxon>
        <taxon>Terriglobales</taxon>
        <taxon>Acidobacteriaceae</taxon>
        <taxon>Granulicella</taxon>
    </lineage>
</organism>
<evidence type="ECO:0000256" key="1">
    <source>
        <dbReference type="SAM" id="Phobius"/>
    </source>
</evidence>
<evidence type="ECO:0000313" key="3">
    <source>
        <dbReference type="Proteomes" id="UP000540989"/>
    </source>
</evidence>
<keyword evidence="1" id="KW-1133">Transmembrane helix</keyword>
<dbReference type="RefSeq" id="WP_184223504.1">
    <property type="nucleotide sequence ID" value="NZ_JACHIP010000022.1"/>
</dbReference>
<accession>A0A7W8E6Q5</accession>
<sequence length="56" mass="6319">MKFLLYLAGLFIDTFGITHPSDEARYQAARYIAFLLLLTVLLLCTVIAVAAHLLHR</sequence>
<reference evidence="2 3" key="1">
    <citation type="submission" date="2020-08" db="EMBL/GenBank/DDBJ databases">
        <title>Genomic Encyclopedia of Type Strains, Phase IV (KMG-V): Genome sequencing to study the core and pangenomes of soil and plant-associated prokaryotes.</title>
        <authorList>
            <person name="Whitman W."/>
        </authorList>
    </citation>
    <scope>NUCLEOTIDE SEQUENCE [LARGE SCALE GENOMIC DNA]</scope>
    <source>
        <strain evidence="2 3">M8UP14</strain>
    </source>
</reference>
<gene>
    <name evidence="2" type="ORF">HDF16_005652</name>
</gene>